<dbReference type="AlphaFoldDB" id="A0A7C6A951"/>
<feature type="compositionally biased region" description="Polar residues" evidence="4">
    <location>
        <begin position="149"/>
        <end position="161"/>
    </location>
</feature>
<keyword evidence="2" id="KW-0238">DNA-binding</keyword>
<feature type="compositionally biased region" description="Basic and acidic residues" evidence="4">
    <location>
        <begin position="166"/>
        <end position="177"/>
    </location>
</feature>
<dbReference type="GO" id="GO:0003700">
    <property type="term" value="F:DNA-binding transcription factor activity"/>
    <property type="evidence" value="ECO:0007669"/>
    <property type="project" value="InterPro"/>
</dbReference>
<sequence>MVLKDEVEKEVIQSPDISVRKIASALNISKSSLYNHWDLGISPKRFLLNQRLMMALKLIGRDKKIGEIADELKFCDHIYFSNWFKRHCGISPKKFQLRYGSDFRHGRYDKICQELKNLAFLEFPQSGREAFSFQSTRDSLSQFNREMSFTNGVSSRPNLPSSRAGGEGRGDKKDPRFFKNGKNPKRKEVI</sequence>
<dbReference type="EMBL" id="DTLI01000130">
    <property type="protein sequence ID" value="HHS52192.1"/>
    <property type="molecule type" value="Genomic_DNA"/>
</dbReference>
<evidence type="ECO:0000256" key="4">
    <source>
        <dbReference type="SAM" id="MobiDB-lite"/>
    </source>
</evidence>
<dbReference type="Pfam" id="PF12833">
    <property type="entry name" value="HTH_18"/>
    <property type="match status" value="1"/>
</dbReference>
<gene>
    <name evidence="6" type="ORF">ENW73_04915</name>
</gene>
<keyword evidence="1" id="KW-0805">Transcription regulation</keyword>
<comment type="caution">
    <text evidence="6">The sequence shown here is derived from an EMBL/GenBank/DDBJ whole genome shotgun (WGS) entry which is preliminary data.</text>
</comment>
<evidence type="ECO:0000256" key="1">
    <source>
        <dbReference type="ARBA" id="ARBA00023015"/>
    </source>
</evidence>
<feature type="domain" description="HTH araC/xylS-type" evidence="5">
    <location>
        <begin position="1"/>
        <end position="98"/>
    </location>
</feature>
<dbReference type="GO" id="GO:0043565">
    <property type="term" value="F:sequence-specific DNA binding"/>
    <property type="evidence" value="ECO:0007669"/>
    <property type="project" value="InterPro"/>
</dbReference>
<reference evidence="6" key="1">
    <citation type="journal article" date="2020" name="mSystems">
        <title>Genome- and Community-Level Interaction Insights into Carbon Utilization and Element Cycling Functions of Hydrothermarchaeota in Hydrothermal Sediment.</title>
        <authorList>
            <person name="Zhou Z."/>
            <person name="Liu Y."/>
            <person name="Xu W."/>
            <person name="Pan J."/>
            <person name="Luo Z.H."/>
            <person name="Li M."/>
        </authorList>
    </citation>
    <scope>NUCLEOTIDE SEQUENCE [LARGE SCALE GENOMIC DNA]</scope>
    <source>
        <strain evidence="6">SpSt-876</strain>
    </source>
</reference>
<accession>A0A7C6A951</accession>
<keyword evidence="3" id="KW-0804">Transcription</keyword>
<feature type="region of interest" description="Disordered" evidence="4">
    <location>
        <begin position="149"/>
        <end position="190"/>
    </location>
</feature>
<name>A0A7C6A951_UNCW3</name>
<dbReference type="SMART" id="SM00342">
    <property type="entry name" value="HTH_ARAC"/>
    <property type="match status" value="1"/>
</dbReference>
<protein>
    <submittedName>
        <fullName evidence="6">AraC family transcriptional regulator</fullName>
    </submittedName>
</protein>
<evidence type="ECO:0000313" key="6">
    <source>
        <dbReference type="EMBL" id="HHS52192.1"/>
    </source>
</evidence>
<dbReference type="PROSITE" id="PS01124">
    <property type="entry name" value="HTH_ARAC_FAMILY_2"/>
    <property type="match status" value="1"/>
</dbReference>
<dbReference type="SUPFAM" id="SSF46689">
    <property type="entry name" value="Homeodomain-like"/>
    <property type="match status" value="1"/>
</dbReference>
<dbReference type="InterPro" id="IPR018060">
    <property type="entry name" value="HTH_AraC"/>
</dbReference>
<evidence type="ECO:0000256" key="2">
    <source>
        <dbReference type="ARBA" id="ARBA00023125"/>
    </source>
</evidence>
<dbReference type="Gene3D" id="1.10.10.60">
    <property type="entry name" value="Homeodomain-like"/>
    <property type="match status" value="1"/>
</dbReference>
<dbReference type="PANTHER" id="PTHR43280:SF2">
    <property type="entry name" value="HTH-TYPE TRANSCRIPTIONAL REGULATOR EXSA"/>
    <property type="match status" value="1"/>
</dbReference>
<proteinExistence type="predicted"/>
<evidence type="ECO:0000259" key="5">
    <source>
        <dbReference type="PROSITE" id="PS01124"/>
    </source>
</evidence>
<organism evidence="6">
    <name type="scientific">candidate division WOR-3 bacterium</name>
    <dbReference type="NCBI Taxonomy" id="2052148"/>
    <lineage>
        <taxon>Bacteria</taxon>
        <taxon>Bacteria division WOR-3</taxon>
    </lineage>
</organism>
<dbReference type="InterPro" id="IPR009057">
    <property type="entry name" value="Homeodomain-like_sf"/>
</dbReference>
<dbReference type="PANTHER" id="PTHR43280">
    <property type="entry name" value="ARAC-FAMILY TRANSCRIPTIONAL REGULATOR"/>
    <property type="match status" value="1"/>
</dbReference>
<evidence type="ECO:0000256" key="3">
    <source>
        <dbReference type="ARBA" id="ARBA00023163"/>
    </source>
</evidence>